<dbReference type="InterPro" id="IPR013968">
    <property type="entry name" value="PKS_KR"/>
</dbReference>
<accession>A0A9W9HXV6</accession>
<dbReference type="InterPro" id="IPR051593">
    <property type="entry name" value="Ergosterol_Biosynth_ERG27"/>
</dbReference>
<evidence type="ECO:0000313" key="2">
    <source>
        <dbReference type="EMBL" id="KAJ5159735.1"/>
    </source>
</evidence>
<dbReference type="GO" id="GO:0005811">
    <property type="term" value="C:lipid droplet"/>
    <property type="evidence" value="ECO:0007669"/>
    <property type="project" value="TreeGrafter"/>
</dbReference>
<dbReference type="PANTHER" id="PTHR43647">
    <property type="entry name" value="DEHYDROGENASE"/>
    <property type="match status" value="1"/>
</dbReference>
<protein>
    <recommendedName>
        <fullName evidence="1">Ketoreductase domain-containing protein</fullName>
    </recommendedName>
</protein>
<name>A0A9W9HXV6_9EURO</name>
<dbReference type="GeneID" id="81428040"/>
<comment type="caution">
    <text evidence="2">The sequence shown here is derived from an EMBL/GenBank/DDBJ whole genome shotgun (WGS) entry which is preliminary data.</text>
</comment>
<proteinExistence type="predicted"/>
<reference evidence="2" key="2">
    <citation type="journal article" date="2023" name="IMA Fungus">
        <title>Comparative genomic study of the Penicillium genus elucidates a diverse pangenome and 15 lateral gene transfer events.</title>
        <authorList>
            <person name="Petersen C."/>
            <person name="Sorensen T."/>
            <person name="Nielsen M.R."/>
            <person name="Sondergaard T.E."/>
            <person name="Sorensen J.L."/>
            <person name="Fitzpatrick D.A."/>
            <person name="Frisvad J.C."/>
            <person name="Nielsen K.L."/>
        </authorList>
    </citation>
    <scope>NUCLEOTIDE SEQUENCE</scope>
    <source>
        <strain evidence="2">IBT 26290</strain>
    </source>
</reference>
<dbReference type="SMART" id="SM00822">
    <property type="entry name" value="PKS_KR"/>
    <property type="match status" value="1"/>
</dbReference>
<gene>
    <name evidence="2" type="ORF">N7482_006739</name>
</gene>
<dbReference type="GO" id="GO:0005789">
    <property type="term" value="C:endoplasmic reticulum membrane"/>
    <property type="evidence" value="ECO:0007669"/>
    <property type="project" value="TreeGrafter"/>
</dbReference>
<dbReference type="AlphaFoldDB" id="A0A9W9HXV6"/>
<sequence>MQIHRDMGRSLTGTVIITGGNGSLGSEIAVAIAKTQPFTHLLLTARHPTRQDVRDLITRIRLIGPRSIEVLGLDLTDLRSVTSFVQRTIERVRSKEIPPISNLIHSAAIASYTVDELTLDGYDPVYQTNCVAPFFLTVGLLEAFRAGDGTPDGGAKVIYIGCSAASYGRLDFFDRNQGRDTRPPGTILSRKEGNIRFGSSKLLASVALYALRRSLASTDNIALDLFTLDPGGMVGESRLRTGAPLSVRIAHQTRSGLGPILRMVSRSSINKTSVPAKVIAKVAFRRVAVEQAERYFILDSEYEAASVLPTLRDGPAMQSQLVHMMGRVEVGSQFKGSPESTSTAPTTY</sequence>
<dbReference type="InterPro" id="IPR036291">
    <property type="entry name" value="NAD(P)-bd_dom_sf"/>
</dbReference>
<feature type="domain" description="Ketoreductase" evidence="1">
    <location>
        <begin position="13"/>
        <end position="236"/>
    </location>
</feature>
<dbReference type="InterPro" id="IPR057326">
    <property type="entry name" value="KR_dom"/>
</dbReference>
<dbReference type="OrthoDB" id="191139at2759"/>
<dbReference type="RefSeq" id="XP_056541293.1">
    <property type="nucleotide sequence ID" value="XM_056688864.1"/>
</dbReference>
<dbReference type="GO" id="GO:0000253">
    <property type="term" value="F:3-beta-hydroxysteroid 3-dehydrogenase (NADP+) activity"/>
    <property type="evidence" value="ECO:0007669"/>
    <property type="project" value="TreeGrafter"/>
</dbReference>
<dbReference type="PANTHER" id="PTHR43647:SF2">
    <property type="entry name" value="DEHYDROGENASE"/>
    <property type="match status" value="1"/>
</dbReference>
<dbReference type="Pfam" id="PF08659">
    <property type="entry name" value="KR"/>
    <property type="match status" value="1"/>
</dbReference>
<evidence type="ECO:0000313" key="3">
    <source>
        <dbReference type="Proteomes" id="UP001149163"/>
    </source>
</evidence>
<dbReference type="GO" id="GO:0005741">
    <property type="term" value="C:mitochondrial outer membrane"/>
    <property type="evidence" value="ECO:0007669"/>
    <property type="project" value="TreeGrafter"/>
</dbReference>
<dbReference type="Gene3D" id="3.40.50.720">
    <property type="entry name" value="NAD(P)-binding Rossmann-like Domain"/>
    <property type="match status" value="1"/>
</dbReference>
<organism evidence="2 3">
    <name type="scientific">Penicillium canariense</name>
    <dbReference type="NCBI Taxonomy" id="189055"/>
    <lineage>
        <taxon>Eukaryota</taxon>
        <taxon>Fungi</taxon>
        <taxon>Dikarya</taxon>
        <taxon>Ascomycota</taxon>
        <taxon>Pezizomycotina</taxon>
        <taxon>Eurotiomycetes</taxon>
        <taxon>Eurotiomycetidae</taxon>
        <taxon>Eurotiales</taxon>
        <taxon>Aspergillaceae</taxon>
        <taxon>Penicillium</taxon>
    </lineage>
</organism>
<evidence type="ECO:0000259" key="1">
    <source>
        <dbReference type="SMART" id="SM00822"/>
    </source>
</evidence>
<dbReference type="Proteomes" id="UP001149163">
    <property type="component" value="Unassembled WGS sequence"/>
</dbReference>
<reference evidence="2" key="1">
    <citation type="submission" date="2022-11" db="EMBL/GenBank/DDBJ databases">
        <authorList>
            <person name="Petersen C."/>
        </authorList>
    </citation>
    <scope>NUCLEOTIDE SEQUENCE</scope>
    <source>
        <strain evidence="2">IBT 26290</strain>
    </source>
</reference>
<keyword evidence="3" id="KW-1185">Reference proteome</keyword>
<dbReference type="SUPFAM" id="SSF51735">
    <property type="entry name" value="NAD(P)-binding Rossmann-fold domains"/>
    <property type="match status" value="1"/>
</dbReference>
<dbReference type="EMBL" id="JAPQKN010000004">
    <property type="protein sequence ID" value="KAJ5159735.1"/>
    <property type="molecule type" value="Genomic_DNA"/>
</dbReference>